<protein>
    <submittedName>
        <fullName evidence="1">Uncharacterized protein</fullName>
    </submittedName>
</protein>
<proteinExistence type="predicted"/>
<accession>A0ACD5YBU3</accession>
<name>A0ACD5YBU3_AVESA</name>
<reference evidence="1" key="2">
    <citation type="submission" date="2025-09" db="UniProtKB">
        <authorList>
            <consortium name="EnsemblPlants"/>
        </authorList>
    </citation>
    <scope>IDENTIFICATION</scope>
</reference>
<keyword evidence="2" id="KW-1185">Reference proteome</keyword>
<reference evidence="1" key="1">
    <citation type="submission" date="2021-05" db="EMBL/GenBank/DDBJ databases">
        <authorList>
            <person name="Scholz U."/>
            <person name="Mascher M."/>
            <person name="Fiebig A."/>
        </authorList>
    </citation>
    <scope>NUCLEOTIDE SEQUENCE [LARGE SCALE GENOMIC DNA]</scope>
</reference>
<dbReference type="EnsemblPlants" id="AVESA.00010b.r2.5DG0945940.1">
    <property type="protein sequence ID" value="AVESA.00010b.r2.5DG0945940.1.CDS.1"/>
    <property type="gene ID" value="AVESA.00010b.r2.5DG0945940"/>
</dbReference>
<sequence>MARRALPLLFLLAVVAVAVAAAPFHGETIDDLGSRRWLQDLGAVAPAEGPAADAASDYMSYISYGALYADTVPCSVQGASYYNCQPGAEAYPYERGCSRITLCRG</sequence>
<dbReference type="Proteomes" id="UP001732700">
    <property type="component" value="Chromosome 5D"/>
</dbReference>
<organism evidence="1 2">
    <name type="scientific">Avena sativa</name>
    <name type="common">Oat</name>
    <dbReference type="NCBI Taxonomy" id="4498"/>
    <lineage>
        <taxon>Eukaryota</taxon>
        <taxon>Viridiplantae</taxon>
        <taxon>Streptophyta</taxon>
        <taxon>Embryophyta</taxon>
        <taxon>Tracheophyta</taxon>
        <taxon>Spermatophyta</taxon>
        <taxon>Magnoliopsida</taxon>
        <taxon>Liliopsida</taxon>
        <taxon>Poales</taxon>
        <taxon>Poaceae</taxon>
        <taxon>BOP clade</taxon>
        <taxon>Pooideae</taxon>
        <taxon>Poodae</taxon>
        <taxon>Poeae</taxon>
        <taxon>Poeae Chloroplast Group 1 (Aveneae type)</taxon>
        <taxon>Aveninae</taxon>
        <taxon>Avena</taxon>
    </lineage>
</organism>
<evidence type="ECO:0000313" key="2">
    <source>
        <dbReference type="Proteomes" id="UP001732700"/>
    </source>
</evidence>
<evidence type="ECO:0000313" key="1">
    <source>
        <dbReference type="EnsemblPlants" id="AVESA.00010b.r2.5DG0945940.1.CDS.1"/>
    </source>
</evidence>